<name>A0A9Q8LBE7_PASFU</name>
<sequence>MYLGLHSRSTYNTVRLTLKMHCKAIAAALAASLAMAIAQTTTCQSYVIISIRGTYELQGRSIAFASMINDTFAAVPGGIEYDAVYPAAANQTAYLGADDVTRYITTGLESCPDQSYAILGYSQGASATMLTLANITDPSTAIYNSIKAVLVVGNPYHVPNASINIDEFGGDSTRKYPGASYRADNASADGIAEICYQNGKLLDICHTEDIVCAPAYPDASFVPGHLRYGDADVQELGRKFLVEKLSGGENVTTTGSANGTSSSGSAPATYTGAASSVQVGAVGAVLCSGLLAWML</sequence>
<dbReference type="GeneID" id="71982301"/>
<dbReference type="RefSeq" id="XP_047758698.1">
    <property type="nucleotide sequence ID" value="XM_047901571.1"/>
</dbReference>
<dbReference type="SUPFAM" id="SSF53474">
    <property type="entry name" value="alpha/beta-Hydrolases"/>
    <property type="match status" value="1"/>
</dbReference>
<protein>
    <submittedName>
        <fullName evidence="3">Uncharacterized protein</fullName>
    </submittedName>
</protein>
<organism evidence="3 4">
    <name type="scientific">Passalora fulva</name>
    <name type="common">Tomato leaf mold</name>
    <name type="synonym">Cladosporium fulvum</name>
    <dbReference type="NCBI Taxonomy" id="5499"/>
    <lineage>
        <taxon>Eukaryota</taxon>
        <taxon>Fungi</taxon>
        <taxon>Dikarya</taxon>
        <taxon>Ascomycota</taxon>
        <taxon>Pezizomycotina</taxon>
        <taxon>Dothideomycetes</taxon>
        <taxon>Dothideomycetidae</taxon>
        <taxon>Mycosphaerellales</taxon>
        <taxon>Mycosphaerellaceae</taxon>
        <taxon>Fulvia</taxon>
    </lineage>
</organism>
<evidence type="ECO:0000256" key="2">
    <source>
        <dbReference type="ARBA" id="ARBA00023157"/>
    </source>
</evidence>
<dbReference type="Proteomes" id="UP000756132">
    <property type="component" value="Chromosome 2"/>
</dbReference>
<reference evidence="3" key="1">
    <citation type="submission" date="2021-12" db="EMBL/GenBank/DDBJ databases">
        <authorList>
            <person name="Zaccaron A."/>
            <person name="Stergiopoulos I."/>
        </authorList>
    </citation>
    <scope>NUCLEOTIDE SEQUENCE</scope>
    <source>
        <strain evidence="3">Race5_Kim</strain>
    </source>
</reference>
<gene>
    <name evidence="3" type="ORF">CLAFUR5_02423</name>
</gene>
<accession>A0A9Q8LBE7</accession>
<dbReference type="Pfam" id="PF01083">
    <property type="entry name" value="Cutinase"/>
    <property type="match status" value="1"/>
</dbReference>
<proteinExistence type="predicted"/>
<dbReference type="EMBL" id="CP090164">
    <property type="protein sequence ID" value="UJO14332.1"/>
    <property type="molecule type" value="Genomic_DNA"/>
</dbReference>
<dbReference type="KEGG" id="ffu:CLAFUR5_02423"/>
<keyword evidence="2" id="KW-1015">Disulfide bond</keyword>
<dbReference type="Gene3D" id="3.40.50.1820">
    <property type="entry name" value="alpha/beta hydrolase"/>
    <property type="match status" value="1"/>
</dbReference>
<dbReference type="AlphaFoldDB" id="A0A9Q8LBE7"/>
<evidence type="ECO:0000313" key="3">
    <source>
        <dbReference type="EMBL" id="UJO14332.1"/>
    </source>
</evidence>
<evidence type="ECO:0000256" key="1">
    <source>
        <dbReference type="ARBA" id="ARBA00022801"/>
    </source>
</evidence>
<dbReference type="InterPro" id="IPR029058">
    <property type="entry name" value="AB_hydrolase_fold"/>
</dbReference>
<dbReference type="SMART" id="SM01110">
    <property type="entry name" value="Cutinase"/>
    <property type="match status" value="1"/>
</dbReference>
<keyword evidence="4" id="KW-1185">Reference proteome</keyword>
<keyword evidence="1" id="KW-0378">Hydrolase</keyword>
<evidence type="ECO:0000313" key="4">
    <source>
        <dbReference type="Proteomes" id="UP000756132"/>
    </source>
</evidence>
<dbReference type="PANTHER" id="PTHR33630">
    <property type="entry name" value="CUTINASE RV1984C-RELATED-RELATED"/>
    <property type="match status" value="1"/>
</dbReference>
<dbReference type="GO" id="GO:0052689">
    <property type="term" value="F:carboxylic ester hydrolase activity"/>
    <property type="evidence" value="ECO:0007669"/>
    <property type="project" value="UniProtKB-ARBA"/>
</dbReference>
<reference evidence="3" key="2">
    <citation type="journal article" date="2022" name="Microb. Genom.">
        <title>A chromosome-scale genome assembly of the tomato pathogen Cladosporium fulvum reveals a compartmentalized genome architecture and the presence of a dispensable chromosome.</title>
        <authorList>
            <person name="Zaccaron A.Z."/>
            <person name="Chen L.H."/>
            <person name="Samaras A."/>
            <person name="Stergiopoulos I."/>
        </authorList>
    </citation>
    <scope>NUCLEOTIDE SEQUENCE</scope>
    <source>
        <strain evidence="3">Race5_Kim</strain>
    </source>
</reference>
<dbReference type="OrthoDB" id="3225429at2759"/>
<dbReference type="PANTHER" id="PTHR33630:SF9">
    <property type="entry name" value="CUTINASE 4"/>
    <property type="match status" value="1"/>
</dbReference>
<dbReference type="InterPro" id="IPR000675">
    <property type="entry name" value="Cutinase/axe"/>
</dbReference>